<protein>
    <submittedName>
        <fullName evidence="2">Uncharacterized protein</fullName>
    </submittedName>
</protein>
<feature type="compositionally biased region" description="Polar residues" evidence="1">
    <location>
        <begin position="1"/>
        <end position="10"/>
    </location>
</feature>
<sequence>MNLSEKNSASKALGSPRKRFKPNSEEVKDKNWTLACVEVSGNEYFDYRARFQLVYLPSCIPICNHGKYNGSIKQMPTYAEESFYTEIRNHMWYDALEVCHMSITPTQYLSCDVLQEIVEIILNVHEDRCSDYTTKYIIDNCQQTLFQNFSTHPPCQDNNLRNCYVKFLTSSMPDKKNTYTNRINYEYNLGIVKYCLNRLESELSTDSKDGPIVDKNIPENLKGTVQGFHWIKQNYEIFESLNREERIKRLFAVLETIIEVLQFDLAIQQSRYLDDQSCQIRCNKLMEHVLGPQNKNGHLSGTCRQIIRIFANVVHLQYPDAMVKTITMWLNSMIQTIYCRETHSNTDYPNISKNCIEFAQEFYKIIAELPHDSFTRILERIEPSYIRHIVGLFYLNKILSVNEGCIIKILKDFLCQSQWKLYSTKNVEIKLSKELFNPPKRVHNKMSYLLSKCTVPISENNNNSMVFPKKDRKLMVKTEADLHHIVHTLYITLDASLDANKLQSVQDTWNALNKQILNGDLLCTYNCYSVSDALECRYKYNLKAIKELASLFNDLINQGQLPLMFNIFGNIRLLELHI</sequence>
<feature type="region of interest" description="Disordered" evidence="1">
    <location>
        <begin position="1"/>
        <end position="24"/>
    </location>
</feature>
<comment type="caution">
    <text evidence="2">The sequence shown here is derived from an EMBL/GenBank/DDBJ whole genome shotgun (WGS) entry which is preliminary data.</text>
</comment>
<proteinExistence type="predicted"/>
<reference evidence="2 3" key="1">
    <citation type="submission" date="2020-04" db="EMBL/GenBank/DDBJ databases">
        <authorList>
            <person name="Wallbank WR R."/>
            <person name="Pardo Diaz C."/>
            <person name="Kozak K."/>
            <person name="Martin S."/>
            <person name="Jiggins C."/>
            <person name="Moest M."/>
            <person name="Warren A I."/>
            <person name="Byers J.R.P. K."/>
            <person name="Montejo-Kovacevich G."/>
            <person name="Yen C E."/>
        </authorList>
    </citation>
    <scope>NUCLEOTIDE SEQUENCE [LARGE SCALE GENOMIC DNA]</scope>
</reference>
<evidence type="ECO:0000256" key="1">
    <source>
        <dbReference type="SAM" id="MobiDB-lite"/>
    </source>
</evidence>
<evidence type="ECO:0000313" key="2">
    <source>
        <dbReference type="EMBL" id="CAB3243217.1"/>
    </source>
</evidence>
<dbReference type="AlphaFoldDB" id="A0A8S1A7W1"/>
<dbReference type="EMBL" id="CADEBC010000519">
    <property type="protein sequence ID" value="CAB3243217.1"/>
    <property type="molecule type" value="Genomic_DNA"/>
</dbReference>
<organism evidence="2 3">
    <name type="scientific">Arctia plantaginis</name>
    <name type="common">Wood tiger moth</name>
    <name type="synonym">Phalaena plantaginis</name>
    <dbReference type="NCBI Taxonomy" id="874455"/>
    <lineage>
        <taxon>Eukaryota</taxon>
        <taxon>Metazoa</taxon>
        <taxon>Ecdysozoa</taxon>
        <taxon>Arthropoda</taxon>
        <taxon>Hexapoda</taxon>
        <taxon>Insecta</taxon>
        <taxon>Pterygota</taxon>
        <taxon>Neoptera</taxon>
        <taxon>Endopterygota</taxon>
        <taxon>Lepidoptera</taxon>
        <taxon>Glossata</taxon>
        <taxon>Ditrysia</taxon>
        <taxon>Noctuoidea</taxon>
        <taxon>Erebidae</taxon>
        <taxon>Arctiinae</taxon>
        <taxon>Arctia</taxon>
    </lineage>
</organism>
<gene>
    <name evidence="2" type="ORF">APLA_LOCUS9393</name>
</gene>
<dbReference type="OrthoDB" id="7454303at2759"/>
<dbReference type="Proteomes" id="UP000494106">
    <property type="component" value="Unassembled WGS sequence"/>
</dbReference>
<accession>A0A8S1A7W1</accession>
<keyword evidence="3" id="KW-1185">Reference proteome</keyword>
<name>A0A8S1A7W1_ARCPL</name>
<evidence type="ECO:0000313" key="3">
    <source>
        <dbReference type="Proteomes" id="UP000494106"/>
    </source>
</evidence>